<proteinExistence type="inferred from homology"/>
<protein>
    <submittedName>
        <fullName evidence="6">Transposase, IS605 OrfB family</fullName>
    </submittedName>
</protein>
<dbReference type="GO" id="GO:0032196">
    <property type="term" value="P:transposition"/>
    <property type="evidence" value="ECO:0007669"/>
    <property type="project" value="UniProtKB-KW"/>
</dbReference>
<gene>
    <name evidence="6" type="ORF">Chro_0785</name>
</gene>
<dbReference type="PATRIC" id="fig|251229.3.peg.929"/>
<organism evidence="6 7">
    <name type="scientific">Chroococcidiopsis thermalis (strain PCC 7203)</name>
    <dbReference type="NCBI Taxonomy" id="251229"/>
    <lineage>
        <taxon>Bacteria</taxon>
        <taxon>Bacillati</taxon>
        <taxon>Cyanobacteriota</taxon>
        <taxon>Cyanophyceae</taxon>
        <taxon>Chroococcidiopsidales</taxon>
        <taxon>Chroococcidiopsidaceae</taxon>
        <taxon>Chroococcidiopsis</taxon>
    </lineage>
</organism>
<feature type="domain" description="Probable transposase IS891/IS1136/IS1341" evidence="5">
    <location>
        <begin position="185"/>
        <end position="285"/>
    </location>
</feature>
<sequence>MRLYGYQQILLHPENELEAILEFVCKTANSLINCGIYYARQIYFKTKKFLGKYDLEAEYKTNKHFKALHSQAAQQVLRSVSESFESFKKLKQAFNRGKIVDKPKPPKYRKSGGFALVSYPKQALKLVDNQIRIPLGKQVKCWFGLDCFFVPMPSNLNFADIKELRILPRNRCFYVEFIYKTNIVEVDVDSNNVLGIDPGLSNWLTCVSNVGTSFIVDGRHVKSLNRWYNKQVSTLKENKSQGLWSNRLAAITEKRNRQMRDAINKAARLVINHCIENRIGTVVFGWNQGQRQEVKLGKSTQSFVQIPTAKLKKRVSQLCQQYGIKFVETEEANTSAASFLDNDTLPKHGEKPTNWRASGKRVKRGLYRTANNWYVNCDAQAAANIIRKVAVTLGLDLSGIGRGSLTAPQRIRLWSVKQKRSGVVSTHHVASV</sequence>
<keyword evidence="4" id="KW-0233">DNA recombination</keyword>
<name>K9TVZ6_CHRTP</name>
<evidence type="ECO:0000313" key="7">
    <source>
        <dbReference type="Proteomes" id="UP000010384"/>
    </source>
</evidence>
<dbReference type="KEGG" id="cthe:Chro_0785"/>
<dbReference type="Proteomes" id="UP000010384">
    <property type="component" value="Chromosome"/>
</dbReference>
<accession>K9TVZ6</accession>
<keyword evidence="3" id="KW-0238">DNA-binding</keyword>
<dbReference type="EMBL" id="CP003597">
    <property type="protein sequence ID" value="AFY86331.1"/>
    <property type="molecule type" value="Genomic_DNA"/>
</dbReference>
<dbReference type="NCBIfam" id="TIGR01766">
    <property type="entry name" value="IS200/IS605 family accessory protein TnpB-like domain"/>
    <property type="match status" value="1"/>
</dbReference>
<dbReference type="HOGENOM" id="CLU_032903_16_0_3"/>
<dbReference type="eggNOG" id="COG0675">
    <property type="taxonomic scope" value="Bacteria"/>
</dbReference>
<evidence type="ECO:0000259" key="5">
    <source>
        <dbReference type="Pfam" id="PF01385"/>
    </source>
</evidence>
<dbReference type="NCBIfam" id="NF040570">
    <property type="entry name" value="guided_TnpB"/>
    <property type="match status" value="1"/>
</dbReference>
<dbReference type="InterPro" id="IPR001959">
    <property type="entry name" value="Transposase"/>
</dbReference>
<dbReference type="GO" id="GO:0003677">
    <property type="term" value="F:DNA binding"/>
    <property type="evidence" value="ECO:0007669"/>
    <property type="project" value="UniProtKB-KW"/>
</dbReference>
<dbReference type="STRING" id="251229.Chro_0785"/>
<dbReference type="InParanoid" id="K9TVZ6"/>
<evidence type="ECO:0000256" key="3">
    <source>
        <dbReference type="ARBA" id="ARBA00023125"/>
    </source>
</evidence>
<dbReference type="GO" id="GO:0006310">
    <property type="term" value="P:DNA recombination"/>
    <property type="evidence" value="ECO:0007669"/>
    <property type="project" value="UniProtKB-KW"/>
</dbReference>
<dbReference type="Pfam" id="PF01385">
    <property type="entry name" value="OrfB_IS605"/>
    <property type="match status" value="1"/>
</dbReference>
<evidence type="ECO:0000256" key="1">
    <source>
        <dbReference type="ARBA" id="ARBA00008761"/>
    </source>
</evidence>
<keyword evidence="7" id="KW-1185">Reference proteome</keyword>
<dbReference type="InterPro" id="IPR010095">
    <property type="entry name" value="Cas12f1-like_TNB"/>
</dbReference>
<comment type="similarity">
    <text evidence="1">In the C-terminal section; belongs to the transposase 35 family.</text>
</comment>
<dbReference type="AlphaFoldDB" id="K9TVZ6"/>
<evidence type="ECO:0000256" key="2">
    <source>
        <dbReference type="ARBA" id="ARBA00022578"/>
    </source>
</evidence>
<evidence type="ECO:0000313" key="6">
    <source>
        <dbReference type="EMBL" id="AFY86331.1"/>
    </source>
</evidence>
<reference evidence="6 7" key="1">
    <citation type="submission" date="2012-06" db="EMBL/GenBank/DDBJ databases">
        <title>Finished chromosome of genome of Chroococcidiopsis thermalis PCC 7203.</title>
        <authorList>
            <consortium name="US DOE Joint Genome Institute"/>
            <person name="Gugger M."/>
            <person name="Coursin T."/>
            <person name="Rippka R."/>
            <person name="Tandeau De Marsac N."/>
            <person name="Huntemann M."/>
            <person name="Wei C.-L."/>
            <person name="Han J."/>
            <person name="Detter J.C."/>
            <person name="Han C."/>
            <person name="Tapia R."/>
            <person name="Davenport K."/>
            <person name="Daligault H."/>
            <person name="Erkkila T."/>
            <person name="Gu W."/>
            <person name="Munk A.C.C."/>
            <person name="Teshima H."/>
            <person name="Xu Y."/>
            <person name="Chain P."/>
            <person name="Chen A."/>
            <person name="Krypides N."/>
            <person name="Mavromatis K."/>
            <person name="Markowitz V."/>
            <person name="Szeto E."/>
            <person name="Ivanova N."/>
            <person name="Mikhailova N."/>
            <person name="Ovchinnikova G."/>
            <person name="Pagani I."/>
            <person name="Pati A."/>
            <person name="Goodwin L."/>
            <person name="Peters L."/>
            <person name="Pitluck S."/>
            <person name="Woyke T."/>
            <person name="Kerfeld C."/>
        </authorList>
    </citation>
    <scope>NUCLEOTIDE SEQUENCE [LARGE SCALE GENOMIC DNA]</scope>
    <source>
        <strain evidence="6 7">PCC 7203</strain>
    </source>
</reference>
<evidence type="ECO:0000256" key="4">
    <source>
        <dbReference type="ARBA" id="ARBA00023172"/>
    </source>
</evidence>
<keyword evidence="2" id="KW-0815">Transposition</keyword>